<protein>
    <submittedName>
        <fullName evidence="8">Cytochrome d ubiquinol oxidase subunit II</fullName>
    </submittedName>
</protein>
<dbReference type="Pfam" id="PF02322">
    <property type="entry name" value="Cyt_bd_oxida_II"/>
    <property type="match status" value="1"/>
</dbReference>
<keyword evidence="3" id="KW-1003">Cell membrane</keyword>
<dbReference type="GO" id="GO:0016682">
    <property type="term" value="F:oxidoreductase activity, acting on diphenols and related substances as donors, oxygen as acceptor"/>
    <property type="evidence" value="ECO:0007669"/>
    <property type="project" value="TreeGrafter"/>
</dbReference>
<dbReference type="PANTHER" id="PTHR43141">
    <property type="entry name" value="CYTOCHROME BD2 SUBUNIT II"/>
    <property type="match status" value="1"/>
</dbReference>
<dbReference type="GO" id="GO:0019646">
    <property type="term" value="P:aerobic electron transport chain"/>
    <property type="evidence" value="ECO:0007669"/>
    <property type="project" value="TreeGrafter"/>
</dbReference>
<evidence type="ECO:0000313" key="8">
    <source>
        <dbReference type="EMBL" id="QXI17825.1"/>
    </source>
</evidence>
<dbReference type="GO" id="GO:0005886">
    <property type="term" value="C:plasma membrane"/>
    <property type="evidence" value="ECO:0007669"/>
    <property type="project" value="UniProtKB-SubCell"/>
</dbReference>
<evidence type="ECO:0000256" key="5">
    <source>
        <dbReference type="ARBA" id="ARBA00022989"/>
    </source>
</evidence>
<proteinExistence type="inferred from homology"/>
<keyword evidence="9" id="KW-1185">Reference proteome</keyword>
<feature type="transmembrane region" description="Helical" evidence="7">
    <location>
        <begin position="304"/>
        <end position="326"/>
    </location>
</feature>
<evidence type="ECO:0000256" key="1">
    <source>
        <dbReference type="ARBA" id="ARBA00004651"/>
    </source>
</evidence>
<dbReference type="PANTHER" id="PTHR43141:SF4">
    <property type="entry name" value="CYTOCHROME BD2 SUBUNIT II"/>
    <property type="match status" value="1"/>
</dbReference>
<dbReference type="EMBL" id="CP077091">
    <property type="protein sequence ID" value="QXI17825.1"/>
    <property type="molecule type" value="Genomic_DNA"/>
</dbReference>
<dbReference type="Proteomes" id="UP000631521">
    <property type="component" value="Chromosome"/>
</dbReference>
<dbReference type="InterPro" id="IPR003317">
    <property type="entry name" value="Cyt-d_oxidase_su2"/>
</dbReference>
<keyword evidence="5 7" id="KW-1133">Transmembrane helix</keyword>
<reference evidence="8 9" key="2">
    <citation type="journal article" date="2021" name="Microorganisms">
        <title>The Ever-Expanding Pseudomonas Genus: Description of 43 New Species and Partition of the Pseudomonas putida Group.</title>
        <authorList>
            <person name="Girard L."/>
            <person name="Lood C."/>
            <person name="Hofte M."/>
            <person name="Vandamme P."/>
            <person name="Rokni-Zadeh H."/>
            <person name="van Noort V."/>
            <person name="Lavigne R."/>
            <person name="De Mot R."/>
        </authorList>
    </citation>
    <scope>NUCLEOTIDE SEQUENCE [LARGE SCALE GENOMIC DNA]</scope>
    <source>
        <strain evidence="8 9">SWRI65</strain>
    </source>
</reference>
<reference evidence="8 9" key="1">
    <citation type="journal article" date="2020" name="Microorganisms">
        <title>Reliable Identification of Environmental Pseudomonas Isolates Using the rpoD Gene.</title>
        <authorList>
            <consortium name="The Broad Institute Genome Sequencing Platform"/>
            <person name="Girard L."/>
            <person name="Lood C."/>
            <person name="Rokni-Zadeh H."/>
            <person name="van Noort V."/>
            <person name="Lavigne R."/>
            <person name="De Mot R."/>
        </authorList>
    </citation>
    <scope>NUCLEOTIDE SEQUENCE [LARGE SCALE GENOMIC DNA]</scope>
    <source>
        <strain evidence="8 9">SWRI65</strain>
    </source>
</reference>
<feature type="transmembrane region" description="Helical" evidence="7">
    <location>
        <begin position="78"/>
        <end position="102"/>
    </location>
</feature>
<feature type="transmembrane region" description="Helical" evidence="7">
    <location>
        <begin position="262"/>
        <end position="284"/>
    </location>
</feature>
<keyword evidence="6 7" id="KW-0472">Membrane</keyword>
<evidence type="ECO:0000256" key="4">
    <source>
        <dbReference type="ARBA" id="ARBA00022692"/>
    </source>
</evidence>
<comment type="similarity">
    <text evidence="2">Belongs to the cytochrome ubiquinol oxidase subunit 2 family.</text>
</comment>
<evidence type="ECO:0000256" key="2">
    <source>
        <dbReference type="ARBA" id="ARBA00007543"/>
    </source>
</evidence>
<evidence type="ECO:0000256" key="3">
    <source>
        <dbReference type="ARBA" id="ARBA00022475"/>
    </source>
</evidence>
<dbReference type="GO" id="GO:0009055">
    <property type="term" value="F:electron transfer activity"/>
    <property type="evidence" value="ECO:0007669"/>
    <property type="project" value="TreeGrafter"/>
</dbReference>
<evidence type="ECO:0000256" key="6">
    <source>
        <dbReference type="ARBA" id="ARBA00023136"/>
    </source>
</evidence>
<feature type="transmembrane region" description="Helical" evidence="7">
    <location>
        <begin position="123"/>
        <end position="144"/>
    </location>
</feature>
<gene>
    <name evidence="8" type="primary">cydB</name>
    <name evidence="8" type="ORF">HU739_002175</name>
</gene>
<dbReference type="AlphaFoldDB" id="A0A9E6TGS7"/>
<organism evidence="8 9">
    <name type="scientific">Pseudomonas hamedanensis</name>
    <dbReference type="NCBI Taxonomy" id="2745504"/>
    <lineage>
        <taxon>Bacteria</taxon>
        <taxon>Pseudomonadati</taxon>
        <taxon>Pseudomonadota</taxon>
        <taxon>Gammaproteobacteria</taxon>
        <taxon>Pseudomonadales</taxon>
        <taxon>Pseudomonadaceae</taxon>
        <taxon>Pseudomonas</taxon>
    </lineage>
</organism>
<name>A0A9E6TGS7_9PSED</name>
<dbReference type="NCBIfam" id="TIGR00203">
    <property type="entry name" value="cydB"/>
    <property type="match status" value="1"/>
</dbReference>
<feature type="transmembrane region" description="Helical" evidence="7">
    <location>
        <begin position="164"/>
        <end position="186"/>
    </location>
</feature>
<evidence type="ECO:0000256" key="7">
    <source>
        <dbReference type="SAM" id="Phobius"/>
    </source>
</evidence>
<dbReference type="KEGG" id="phv:HU739_002175"/>
<comment type="subcellular location">
    <subcellularLocation>
        <location evidence="1">Cell membrane</location>
        <topology evidence="1">Multi-pass membrane protein</topology>
    </subcellularLocation>
</comment>
<feature type="transmembrane region" description="Helical" evidence="7">
    <location>
        <begin position="232"/>
        <end position="250"/>
    </location>
</feature>
<accession>A0A9E6TGS7</accession>
<feature type="transmembrane region" description="Helical" evidence="7">
    <location>
        <begin position="202"/>
        <end position="220"/>
    </location>
</feature>
<sequence length="336" mass="36527">MAGMDTDWLTLLCAAALAFSVFNYVLLDGTDLGVGMLMGLTNCSQQRRAMAVTILPVWDANETWLVLGGGGLLAMFPLAYAILLPALYVPFIVMFLALIARAMALEFRDYAANEQRKRAVDSVLALASLVSGCVQGMVLGTLVQGVAHQGGQYHGEGRDWLSPFPLFCGLLLVLGYVWLGTCWLYWRTLDELQRRAARQARGLALVIVVLLLVLIAWTATLQPQYARRLMDVRLGLPAGLLLGVLAAVFARGFRSRFDCAPLFAALGVFVLAFAVMLVAVYPYIIPPDLTLSEAAASPNSQVFMLVGFAVLVPITLAYNTFGFRVFSGKVRVGKHT</sequence>
<evidence type="ECO:0000313" key="9">
    <source>
        <dbReference type="Proteomes" id="UP000631521"/>
    </source>
</evidence>
<dbReference type="GO" id="GO:0070069">
    <property type="term" value="C:cytochrome complex"/>
    <property type="evidence" value="ECO:0007669"/>
    <property type="project" value="TreeGrafter"/>
</dbReference>
<keyword evidence="4 7" id="KW-0812">Transmembrane</keyword>